<evidence type="ECO:0000313" key="4">
    <source>
        <dbReference type="Proteomes" id="UP000032679"/>
    </source>
</evidence>
<evidence type="ECO:0000313" key="3">
    <source>
        <dbReference type="EMBL" id="GAN53373.1"/>
    </source>
</evidence>
<keyword evidence="3" id="KW-0255">Endonuclease</keyword>
<sequence length="131" mass="14548">MSAPPARAARVARGAVSFGSGIHAERLVSAALERDGFEILACRRRTPFGEIDIIASNEDLLCFVEVKHRPTLADAAVALTPRQARRLYRAADFLLQTETTWARSAIRFDLIVVDRSGDMRRVKDVLRADQV</sequence>
<dbReference type="OrthoDB" id="9812968at2"/>
<reference evidence="3 4" key="1">
    <citation type="submission" date="2012-10" db="EMBL/GenBank/DDBJ databases">
        <title>Genome sequencing of Tanticharoenia sakaeratensis NBRC 103193.</title>
        <authorList>
            <person name="Azuma Y."/>
            <person name="Hadano H."/>
            <person name="Hirakawa H."/>
            <person name="Matsushita K."/>
        </authorList>
    </citation>
    <scope>NUCLEOTIDE SEQUENCE [LARGE SCALE GENOMIC DNA]</scope>
    <source>
        <strain evidence="3 4">NBRC 103193</strain>
    </source>
</reference>
<dbReference type="Proteomes" id="UP000032679">
    <property type="component" value="Unassembled WGS sequence"/>
</dbReference>
<dbReference type="InterPro" id="IPR011335">
    <property type="entry name" value="Restrct_endonuc-II-like"/>
</dbReference>
<gene>
    <name evidence="3" type="ORF">Tasa_009_168</name>
</gene>
<keyword evidence="3" id="KW-0540">Nuclease</keyword>
<dbReference type="STRING" id="1231623.Tasa_009_168"/>
<accession>A0A0D6MJC5</accession>
<dbReference type="AlphaFoldDB" id="A0A0D6MJC5"/>
<keyword evidence="3" id="KW-0378">Hydrolase</keyword>
<name>A0A0D6MJC5_9PROT</name>
<dbReference type="Pfam" id="PF02021">
    <property type="entry name" value="UPF0102"/>
    <property type="match status" value="1"/>
</dbReference>
<dbReference type="GO" id="GO:0004519">
    <property type="term" value="F:endonuclease activity"/>
    <property type="evidence" value="ECO:0007669"/>
    <property type="project" value="UniProtKB-KW"/>
</dbReference>
<dbReference type="Gene3D" id="3.40.1350.10">
    <property type="match status" value="1"/>
</dbReference>
<dbReference type="EMBL" id="BALE01000009">
    <property type="protein sequence ID" value="GAN53373.1"/>
    <property type="molecule type" value="Genomic_DNA"/>
</dbReference>
<dbReference type="InterPro" id="IPR003509">
    <property type="entry name" value="UPF0102_YraN-like"/>
</dbReference>
<dbReference type="PANTHER" id="PTHR34039">
    <property type="entry name" value="UPF0102 PROTEIN YRAN"/>
    <property type="match status" value="1"/>
</dbReference>
<comment type="caution">
    <text evidence="3">The sequence shown here is derived from an EMBL/GenBank/DDBJ whole genome shotgun (WGS) entry which is preliminary data.</text>
</comment>
<dbReference type="SUPFAM" id="SSF52980">
    <property type="entry name" value="Restriction endonuclease-like"/>
    <property type="match status" value="1"/>
</dbReference>
<protein>
    <recommendedName>
        <fullName evidence="2">UPF0102 protein Tasa_009_168</fullName>
    </recommendedName>
</protein>
<organism evidence="3 4">
    <name type="scientific">Tanticharoenia sakaeratensis NBRC 103193</name>
    <dbReference type="NCBI Taxonomy" id="1231623"/>
    <lineage>
        <taxon>Bacteria</taxon>
        <taxon>Pseudomonadati</taxon>
        <taxon>Pseudomonadota</taxon>
        <taxon>Alphaproteobacteria</taxon>
        <taxon>Acetobacterales</taxon>
        <taxon>Acetobacteraceae</taxon>
        <taxon>Tanticharoenia</taxon>
    </lineage>
</organism>
<dbReference type="RefSeq" id="WP_084712034.1">
    <property type="nucleotide sequence ID" value="NZ_BALE01000009.1"/>
</dbReference>
<dbReference type="InterPro" id="IPR011856">
    <property type="entry name" value="tRNA_endonuc-like_dom_sf"/>
</dbReference>
<dbReference type="HAMAP" id="MF_00048">
    <property type="entry name" value="UPF0102"/>
    <property type="match status" value="1"/>
</dbReference>
<dbReference type="PANTHER" id="PTHR34039:SF1">
    <property type="entry name" value="UPF0102 PROTEIN YRAN"/>
    <property type="match status" value="1"/>
</dbReference>
<dbReference type="GO" id="GO:0003676">
    <property type="term" value="F:nucleic acid binding"/>
    <property type="evidence" value="ECO:0007669"/>
    <property type="project" value="InterPro"/>
</dbReference>
<keyword evidence="4" id="KW-1185">Reference proteome</keyword>
<proteinExistence type="inferred from homology"/>
<evidence type="ECO:0000256" key="1">
    <source>
        <dbReference type="ARBA" id="ARBA00006738"/>
    </source>
</evidence>
<evidence type="ECO:0000256" key="2">
    <source>
        <dbReference type="HAMAP-Rule" id="MF_00048"/>
    </source>
</evidence>
<comment type="similarity">
    <text evidence="1 2">Belongs to the UPF0102 family.</text>
</comment>